<name>A0A366LMJ1_9ACTN</name>
<dbReference type="Pfam" id="PF22234">
    <property type="entry name" value="Rv2466c-like"/>
    <property type="match status" value="1"/>
</dbReference>
<dbReference type="SUPFAM" id="SSF52833">
    <property type="entry name" value="Thioredoxin-like"/>
    <property type="match status" value="1"/>
</dbReference>
<dbReference type="InterPro" id="IPR036249">
    <property type="entry name" value="Thioredoxin-like_sf"/>
</dbReference>
<keyword evidence="2" id="KW-1185">Reference proteome</keyword>
<reference evidence="1 2" key="1">
    <citation type="submission" date="2018-06" db="EMBL/GenBank/DDBJ databases">
        <title>Sphaerisporangium craniellae sp. nov., isolated from a marine sponge in the South China Sea.</title>
        <authorList>
            <person name="Li L."/>
        </authorList>
    </citation>
    <scope>NUCLEOTIDE SEQUENCE [LARGE SCALE GENOMIC DNA]</scope>
    <source>
        <strain evidence="1 2">LHW63015</strain>
    </source>
</reference>
<accession>A0A366LMJ1</accession>
<dbReference type="AlphaFoldDB" id="A0A366LMJ1"/>
<gene>
    <name evidence="1" type="ORF">DP939_39400</name>
</gene>
<protein>
    <submittedName>
        <fullName evidence="1">Disulfide bond formation protein DsbA</fullName>
    </submittedName>
</protein>
<dbReference type="CDD" id="cd02972">
    <property type="entry name" value="DsbA_family"/>
    <property type="match status" value="1"/>
</dbReference>
<dbReference type="Gene3D" id="3.40.30.10">
    <property type="entry name" value="Glutaredoxin"/>
    <property type="match status" value="1"/>
</dbReference>
<comment type="caution">
    <text evidence="1">The sequence shown here is derived from an EMBL/GenBank/DDBJ whole genome shotgun (WGS) entry which is preliminary data.</text>
</comment>
<evidence type="ECO:0000313" key="1">
    <source>
        <dbReference type="EMBL" id="RBQ14723.1"/>
    </source>
</evidence>
<dbReference type="InterPro" id="IPR053977">
    <property type="entry name" value="Rv2466c-like"/>
</dbReference>
<proteinExistence type="predicted"/>
<sequence length="204" mass="22156">MAQDADPPGVVLYFDPCCPYAWIASRWMLEVESQVEVDLRFRVMSLSLLNDEPPPDPESREPSGRLWVLARACAAADRLFGQQALRALYTALGRRLHNEGTKNMTVLAPALADAGLPADLSESAWSTDHDDFLRASHAEGMAPLGRPAGTPALHFDGQALFGPVLTGIPRGPQAVAVFNAVRTLAACPDWAEMKRDSTQELTFA</sequence>
<evidence type="ECO:0000313" key="2">
    <source>
        <dbReference type="Proteomes" id="UP000253303"/>
    </source>
</evidence>
<organism evidence="1 2">
    <name type="scientific">Spongiactinospora rosea</name>
    <dbReference type="NCBI Taxonomy" id="2248750"/>
    <lineage>
        <taxon>Bacteria</taxon>
        <taxon>Bacillati</taxon>
        <taxon>Actinomycetota</taxon>
        <taxon>Actinomycetes</taxon>
        <taxon>Streptosporangiales</taxon>
        <taxon>Streptosporangiaceae</taxon>
        <taxon>Spongiactinospora</taxon>
    </lineage>
</organism>
<dbReference type="OrthoDB" id="4125991at2"/>
<dbReference type="Proteomes" id="UP000253303">
    <property type="component" value="Unassembled WGS sequence"/>
</dbReference>
<dbReference type="EMBL" id="QMEY01000030">
    <property type="protein sequence ID" value="RBQ14723.1"/>
    <property type="molecule type" value="Genomic_DNA"/>
</dbReference>